<reference evidence="3 4" key="1">
    <citation type="submission" date="2021-04" db="EMBL/GenBank/DDBJ databases">
        <title>The genome sequence of type strain Ideonella paludis KCTC 32238.</title>
        <authorList>
            <person name="Liu Y."/>
        </authorList>
    </citation>
    <scope>NUCLEOTIDE SEQUENCE [LARGE SCALE GENOMIC DNA]</scope>
    <source>
        <strain evidence="3 4">KCTC 32238</strain>
    </source>
</reference>
<dbReference type="Pfam" id="PF07484">
    <property type="entry name" value="Collar"/>
    <property type="match status" value="1"/>
</dbReference>
<comment type="caution">
    <text evidence="3">The sequence shown here is derived from an EMBL/GenBank/DDBJ whole genome shotgun (WGS) entry which is preliminary data.</text>
</comment>
<evidence type="ECO:0000259" key="2">
    <source>
        <dbReference type="Pfam" id="PF07484"/>
    </source>
</evidence>
<dbReference type="InterPro" id="IPR011083">
    <property type="entry name" value="Phage_tail_collar_dom"/>
</dbReference>
<dbReference type="RefSeq" id="WP_210806693.1">
    <property type="nucleotide sequence ID" value="NZ_JAGQDG010000002.1"/>
</dbReference>
<dbReference type="SUPFAM" id="SSF88874">
    <property type="entry name" value="Receptor-binding domain of short tail fibre protein gp12"/>
    <property type="match status" value="1"/>
</dbReference>
<evidence type="ECO:0000256" key="1">
    <source>
        <dbReference type="SAM" id="MobiDB-lite"/>
    </source>
</evidence>
<sequence>MDYTQASAYVTHPGTGQRMAQDTLPVPTASTAKDFNMVVWSLMEVVKAAGIEGAQFDPNVPSTYQKLLQAVRKMGVPPGTVAPMARLSVPEGWLVANGQSVLKASFPDLYSAIGDVFKLAGDPATEFRVPDLRGEFIRGLDSGRGIDTGRALGSAQAEQVGPHTHQLQVQGSDRDNGDPGPLVVTGPDVVGENNGTNALHTNSKALASTNTETRPRNVALLYMIKT</sequence>
<organism evidence="3 4">
    <name type="scientific">Ideonella paludis</name>
    <dbReference type="NCBI Taxonomy" id="1233411"/>
    <lineage>
        <taxon>Bacteria</taxon>
        <taxon>Pseudomonadati</taxon>
        <taxon>Pseudomonadota</taxon>
        <taxon>Betaproteobacteria</taxon>
        <taxon>Burkholderiales</taxon>
        <taxon>Sphaerotilaceae</taxon>
        <taxon>Ideonella</taxon>
    </lineage>
</organism>
<dbReference type="Gene3D" id="3.90.1340.10">
    <property type="entry name" value="Phage tail collar domain"/>
    <property type="match status" value="1"/>
</dbReference>
<feature type="region of interest" description="Disordered" evidence="1">
    <location>
        <begin position="152"/>
        <end position="184"/>
    </location>
</feature>
<proteinExistence type="predicted"/>
<evidence type="ECO:0000313" key="4">
    <source>
        <dbReference type="Proteomes" id="UP000672097"/>
    </source>
</evidence>
<dbReference type="EMBL" id="JAGQDG010000002">
    <property type="protein sequence ID" value="MBQ0934582.1"/>
    <property type="molecule type" value="Genomic_DNA"/>
</dbReference>
<accession>A0ABS5DTW8</accession>
<protein>
    <submittedName>
        <fullName evidence="3">Tail fiber protein</fullName>
    </submittedName>
</protein>
<dbReference type="InterPro" id="IPR037053">
    <property type="entry name" value="Phage_tail_collar_dom_sf"/>
</dbReference>
<name>A0ABS5DTW8_9BURK</name>
<dbReference type="Proteomes" id="UP000672097">
    <property type="component" value="Unassembled WGS sequence"/>
</dbReference>
<feature type="domain" description="Phage tail collar" evidence="2">
    <location>
        <begin position="79"/>
        <end position="137"/>
    </location>
</feature>
<evidence type="ECO:0000313" key="3">
    <source>
        <dbReference type="EMBL" id="MBQ0934582.1"/>
    </source>
</evidence>
<keyword evidence="4" id="KW-1185">Reference proteome</keyword>
<gene>
    <name evidence="3" type="ORF">KAK11_04500</name>
</gene>